<proteinExistence type="predicted"/>
<dbReference type="GeneID" id="105047484"/>
<dbReference type="GO" id="GO:0008270">
    <property type="term" value="F:zinc ion binding"/>
    <property type="evidence" value="ECO:0007669"/>
    <property type="project" value="UniProtKB-KW"/>
</dbReference>
<sequence length="273" mass="31992">MRAGNDHGNSSPNHDRRWNWNSTVPRTLFPRLDEDRGMYAPWRLFEERVRTGPYGLTRFPLRPYSPIRILLVHGEEEDRVNPRLRQFIQQSPPRIRGEWHLGPGSEPEDPGLSEEEFKKAMKKVRKHIYNPPYPRRRAWKRGLFSRRSSNVPNEEDDEKDEEKHCTICLETFQPNEQVMMTPCNHMFHNDCLVPWVKGHGKCPVCRYVLCERRETTLARNVGHNNNYYSNNSGYSNASYGGGDDDLAADFIRLVRAMEEAFNWVTDSLPGSYR</sequence>
<dbReference type="InParanoid" id="A0A6I9RDA1"/>
<dbReference type="SUPFAM" id="SSF57850">
    <property type="entry name" value="RING/U-box"/>
    <property type="match status" value="1"/>
</dbReference>
<evidence type="ECO:0000256" key="2">
    <source>
        <dbReference type="ARBA" id="ARBA00022771"/>
    </source>
</evidence>
<dbReference type="GO" id="GO:0061630">
    <property type="term" value="F:ubiquitin protein ligase activity"/>
    <property type="evidence" value="ECO:0007669"/>
    <property type="project" value="TreeGrafter"/>
</dbReference>
<keyword evidence="6" id="KW-1185">Reference proteome</keyword>
<dbReference type="RefSeq" id="XP_010924718.1">
    <property type="nucleotide sequence ID" value="XM_010926416.1"/>
</dbReference>
<dbReference type="PROSITE" id="PS50089">
    <property type="entry name" value="ZF_RING_2"/>
    <property type="match status" value="1"/>
</dbReference>
<keyword evidence="1" id="KW-0479">Metal-binding</keyword>
<evidence type="ECO:0000259" key="5">
    <source>
        <dbReference type="PROSITE" id="PS50089"/>
    </source>
</evidence>
<name>A0A6I9RDA1_ELAGV</name>
<evidence type="ECO:0000256" key="3">
    <source>
        <dbReference type="ARBA" id="ARBA00022833"/>
    </source>
</evidence>
<feature type="domain" description="RING-type" evidence="5">
    <location>
        <begin position="165"/>
        <end position="206"/>
    </location>
</feature>
<dbReference type="InterPro" id="IPR013083">
    <property type="entry name" value="Znf_RING/FYVE/PHD"/>
</dbReference>
<keyword evidence="2 4" id="KW-0863">Zinc-finger</keyword>
<dbReference type="GO" id="GO:0005634">
    <property type="term" value="C:nucleus"/>
    <property type="evidence" value="ECO:0007669"/>
    <property type="project" value="TreeGrafter"/>
</dbReference>
<evidence type="ECO:0000313" key="6">
    <source>
        <dbReference type="Proteomes" id="UP000504607"/>
    </source>
</evidence>
<dbReference type="PANTHER" id="PTHR45931">
    <property type="entry name" value="SI:CH211-59O9.10"/>
    <property type="match status" value="1"/>
</dbReference>
<keyword evidence="3" id="KW-0862">Zinc</keyword>
<dbReference type="Proteomes" id="UP000504607">
    <property type="component" value="Chromosome 6"/>
</dbReference>
<dbReference type="KEGG" id="egu:105047484"/>
<dbReference type="PANTHER" id="PTHR45931:SF16">
    <property type="entry name" value="RING_U-BOX SUPERFAMILY PROTEIN"/>
    <property type="match status" value="1"/>
</dbReference>
<evidence type="ECO:0000256" key="4">
    <source>
        <dbReference type="PROSITE-ProRule" id="PRU00175"/>
    </source>
</evidence>
<accession>A0A6I9RDA1</accession>
<dbReference type="SMART" id="SM00184">
    <property type="entry name" value="RING"/>
    <property type="match status" value="1"/>
</dbReference>
<protein>
    <submittedName>
        <fullName evidence="7">E3 ubiquitin-protein ligase RING1</fullName>
    </submittedName>
</protein>
<dbReference type="OrthoDB" id="8062037at2759"/>
<dbReference type="Gene3D" id="3.30.40.10">
    <property type="entry name" value="Zinc/RING finger domain, C3HC4 (zinc finger)"/>
    <property type="match status" value="1"/>
</dbReference>
<dbReference type="Pfam" id="PF13639">
    <property type="entry name" value="zf-RING_2"/>
    <property type="match status" value="1"/>
</dbReference>
<evidence type="ECO:0000256" key="1">
    <source>
        <dbReference type="ARBA" id="ARBA00022723"/>
    </source>
</evidence>
<dbReference type="FunFam" id="3.30.40.10:FF:000468">
    <property type="entry name" value="RING/U-box superfamily protein"/>
    <property type="match status" value="1"/>
</dbReference>
<organism evidence="6 7">
    <name type="scientific">Elaeis guineensis var. tenera</name>
    <name type="common">Oil palm</name>
    <dbReference type="NCBI Taxonomy" id="51953"/>
    <lineage>
        <taxon>Eukaryota</taxon>
        <taxon>Viridiplantae</taxon>
        <taxon>Streptophyta</taxon>
        <taxon>Embryophyta</taxon>
        <taxon>Tracheophyta</taxon>
        <taxon>Spermatophyta</taxon>
        <taxon>Magnoliopsida</taxon>
        <taxon>Liliopsida</taxon>
        <taxon>Arecaceae</taxon>
        <taxon>Arecoideae</taxon>
        <taxon>Cocoseae</taxon>
        <taxon>Elaeidinae</taxon>
        <taxon>Elaeis</taxon>
    </lineage>
</organism>
<dbReference type="AlphaFoldDB" id="A0A6I9RDA1"/>
<reference evidence="7" key="1">
    <citation type="submission" date="2025-08" db="UniProtKB">
        <authorList>
            <consortium name="RefSeq"/>
        </authorList>
    </citation>
    <scope>IDENTIFICATION</scope>
</reference>
<gene>
    <name evidence="7" type="primary">LOC105047484</name>
</gene>
<evidence type="ECO:0000313" key="7">
    <source>
        <dbReference type="RefSeq" id="XP_010924718.1"/>
    </source>
</evidence>
<dbReference type="GO" id="GO:0006511">
    <property type="term" value="P:ubiquitin-dependent protein catabolic process"/>
    <property type="evidence" value="ECO:0007669"/>
    <property type="project" value="TreeGrafter"/>
</dbReference>
<dbReference type="InterPro" id="IPR001841">
    <property type="entry name" value="Znf_RING"/>
</dbReference>
<dbReference type="InterPro" id="IPR051834">
    <property type="entry name" value="RING_finger_E3_ligase"/>
</dbReference>
<dbReference type="CDD" id="cd16454">
    <property type="entry name" value="RING-H2_PA-TM-RING"/>
    <property type="match status" value="1"/>
</dbReference>